<dbReference type="OrthoDB" id="287917at2"/>
<protein>
    <submittedName>
        <fullName evidence="1">Type II toxin-antitoxin system RelE/ParE family toxin</fullName>
    </submittedName>
</protein>
<dbReference type="KEGG" id="lrs:PX52LOC_00089"/>
<dbReference type="RefSeq" id="WP_149108218.1">
    <property type="nucleotide sequence ID" value="NZ_CP042425.1"/>
</dbReference>
<dbReference type="AlphaFoldDB" id="A0A5C1A4E5"/>
<name>A0A5C1A4E5_9BACT</name>
<organism evidence="1 2">
    <name type="scientific">Limnoglobus roseus</name>
    <dbReference type="NCBI Taxonomy" id="2598579"/>
    <lineage>
        <taxon>Bacteria</taxon>
        <taxon>Pseudomonadati</taxon>
        <taxon>Planctomycetota</taxon>
        <taxon>Planctomycetia</taxon>
        <taxon>Gemmatales</taxon>
        <taxon>Gemmataceae</taxon>
        <taxon>Limnoglobus</taxon>
    </lineage>
</organism>
<dbReference type="Proteomes" id="UP000324974">
    <property type="component" value="Chromosome"/>
</dbReference>
<proteinExistence type="predicted"/>
<evidence type="ECO:0000313" key="2">
    <source>
        <dbReference type="Proteomes" id="UP000324974"/>
    </source>
</evidence>
<accession>A0A5C1A4E5</accession>
<gene>
    <name evidence="1" type="ORF">PX52LOC_00089</name>
</gene>
<keyword evidence="2" id="KW-1185">Reference proteome</keyword>
<evidence type="ECO:0000313" key="1">
    <source>
        <dbReference type="EMBL" id="QEL13235.1"/>
    </source>
</evidence>
<reference evidence="2" key="1">
    <citation type="submission" date="2019-08" db="EMBL/GenBank/DDBJ databases">
        <title>Limnoglobus roseus gen. nov., sp. nov., a novel freshwater planctomycete with a giant genome from the family Gemmataceae.</title>
        <authorList>
            <person name="Kulichevskaya I.S."/>
            <person name="Naumoff D.G."/>
            <person name="Miroshnikov K."/>
            <person name="Ivanova A."/>
            <person name="Philippov D.A."/>
            <person name="Hakobyan A."/>
            <person name="Rijpstra I.C."/>
            <person name="Sinninghe Damste J.S."/>
            <person name="Liesack W."/>
            <person name="Dedysh S.N."/>
        </authorList>
    </citation>
    <scope>NUCLEOTIDE SEQUENCE [LARGE SCALE GENOMIC DNA]</scope>
    <source>
        <strain evidence="2">PX52</strain>
    </source>
</reference>
<sequence length="60" mass="6800">MERLPYSIAPVDPPYPKYPELRLAPVKRFEARLVCYVPTADGIRILRVLHSSSDLDAVFG</sequence>
<dbReference type="EMBL" id="CP042425">
    <property type="protein sequence ID" value="QEL13235.1"/>
    <property type="molecule type" value="Genomic_DNA"/>
</dbReference>